<feature type="compositionally biased region" description="Acidic residues" evidence="1">
    <location>
        <begin position="723"/>
        <end position="747"/>
    </location>
</feature>
<dbReference type="GO" id="GO:0006261">
    <property type="term" value="P:DNA-templated DNA replication"/>
    <property type="evidence" value="ECO:0007669"/>
    <property type="project" value="TreeGrafter"/>
</dbReference>
<feature type="compositionally biased region" description="Basic and acidic residues" evidence="1">
    <location>
        <begin position="709"/>
        <end position="722"/>
    </location>
</feature>
<feature type="region of interest" description="Disordered" evidence="1">
    <location>
        <begin position="235"/>
        <end position="273"/>
    </location>
</feature>
<dbReference type="InterPro" id="IPR001680">
    <property type="entry name" value="WD40_rpt"/>
</dbReference>
<accession>A0A7S0ZT98</accession>
<dbReference type="InterPro" id="IPR036322">
    <property type="entry name" value="WD40_repeat_dom_sf"/>
</dbReference>
<dbReference type="GO" id="GO:0003682">
    <property type="term" value="F:chromatin binding"/>
    <property type="evidence" value="ECO:0007669"/>
    <property type="project" value="TreeGrafter"/>
</dbReference>
<dbReference type="InterPro" id="IPR022100">
    <property type="entry name" value="WDHD1/CFT4_beta-prop_2nd"/>
</dbReference>
<name>A0A7S0ZT98_NOCSC</name>
<feature type="region of interest" description="Disordered" evidence="1">
    <location>
        <begin position="709"/>
        <end position="769"/>
    </location>
</feature>
<dbReference type="Pfam" id="PF12341">
    <property type="entry name" value="Mcl1_mid"/>
    <property type="match status" value="1"/>
</dbReference>
<dbReference type="InterPro" id="IPR015943">
    <property type="entry name" value="WD40/YVTN_repeat-like_dom_sf"/>
</dbReference>
<dbReference type="PANTHER" id="PTHR19932">
    <property type="entry name" value="WD REPEAT AND HMG-BOX DNA BINDING PROTEIN"/>
    <property type="match status" value="1"/>
</dbReference>
<dbReference type="GO" id="GO:0006281">
    <property type="term" value="P:DNA repair"/>
    <property type="evidence" value="ECO:0007669"/>
    <property type="project" value="TreeGrafter"/>
</dbReference>
<protein>
    <recommendedName>
        <fullName evidence="2">WDHD1/CFT4 second beta-propeller domain-containing protein</fullName>
    </recommendedName>
</protein>
<evidence type="ECO:0000259" key="2">
    <source>
        <dbReference type="Pfam" id="PF12341"/>
    </source>
</evidence>
<dbReference type="GO" id="GO:0000278">
    <property type="term" value="P:mitotic cell cycle"/>
    <property type="evidence" value="ECO:0007669"/>
    <property type="project" value="TreeGrafter"/>
</dbReference>
<evidence type="ECO:0000313" key="3">
    <source>
        <dbReference type="EMBL" id="CAD8831628.1"/>
    </source>
</evidence>
<feature type="compositionally biased region" description="Low complexity" evidence="1">
    <location>
        <begin position="245"/>
        <end position="262"/>
    </location>
</feature>
<organism evidence="3">
    <name type="scientific">Noctiluca scintillans</name>
    <name type="common">Sea sparkle</name>
    <name type="synonym">Red tide dinoflagellate</name>
    <dbReference type="NCBI Taxonomy" id="2966"/>
    <lineage>
        <taxon>Eukaryota</taxon>
        <taxon>Sar</taxon>
        <taxon>Alveolata</taxon>
        <taxon>Dinophyceae</taxon>
        <taxon>Noctilucales</taxon>
        <taxon>Noctilucaceae</taxon>
        <taxon>Noctiluca</taxon>
    </lineage>
</organism>
<dbReference type="GO" id="GO:0043596">
    <property type="term" value="C:nuclear replication fork"/>
    <property type="evidence" value="ECO:0007669"/>
    <property type="project" value="TreeGrafter"/>
</dbReference>
<reference evidence="3" key="1">
    <citation type="submission" date="2021-01" db="EMBL/GenBank/DDBJ databases">
        <authorList>
            <person name="Corre E."/>
            <person name="Pelletier E."/>
            <person name="Niang G."/>
            <person name="Scheremetjew M."/>
            <person name="Finn R."/>
            <person name="Kale V."/>
            <person name="Holt S."/>
            <person name="Cochrane G."/>
            <person name="Meng A."/>
            <person name="Brown T."/>
            <person name="Cohen L."/>
        </authorList>
    </citation>
    <scope>NUCLEOTIDE SEQUENCE</scope>
</reference>
<dbReference type="SUPFAM" id="SSF50978">
    <property type="entry name" value="WD40 repeat-like"/>
    <property type="match status" value="1"/>
</dbReference>
<evidence type="ECO:0000256" key="1">
    <source>
        <dbReference type="SAM" id="MobiDB-lite"/>
    </source>
</evidence>
<dbReference type="EMBL" id="HBFQ01008520">
    <property type="protein sequence ID" value="CAD8831628.1"/>
    <property type="molecule type" value="Transcribed_RNA"/>
</dbReference>
<sequence>MENKSGHGVWILPLPEKGVDIDKSRMVSRFTLPVRHLCWHPSLPQLGMATDDGKLVVWERDTSKRRDFLVHVRNGAVRCLSFDPLGEFVAAATSSGSFLVFSLKDGSEVFNSTAWPKTVIGSERLRIAWHPNGSVIALPGQSSVRLATRTAFLRASTTLQGGHRHSTTEAAWSNDGALLATASLDVVVLWRPPCMCTLVRLDSVPCSLLWSSAALFVGSVVGSWTKVLASSVPSETAQADSQEDPGTQTQATPATPPGNSQEQQEELGSQGVAQTPRIHQHTFQPGATHQQRRRFLAWNEHGVLKFFALDERGRQDASRDERGRKRSQPVQVGRVEVEYSRERSRKAIREIRVNEEISMGALGPGMCALAMNPSRSSRGSRRTLGRIVVHVSNPWEKAAFEHEMPGGESVLAMALSRHFLAFCTSNRFLRIHAVSGVPFGVLALSGTPICLAAFEDLLLCVQQVPGPPSHSPVLEYALYGVAAKERLACGKLPLSPLATLRWVGFSAEASPMTLDSAGVVRALALAGSGAPLLAAASGDWVPVLQLDQSGSLLWPVRAEQGMLYCTQLPKAGEEPRVGGAGAVQKLEAFRFHLSIDPADEVVERTLRHQVLSSNLGFALDARLLPSVAVRGMKDTAHQRTRLASQQVSKLFAATAKVGDVERAWDVVEHYFKFSGLDLEQLLGGAQEAAQSAERTELVERVAKLKEELRAARQQAEEEREKEGEEEEEEEENGEDQEEEDAEVDGDEPERGRSADVNWEMPPSARLKTS</sequence>
<gene>
    <name evidence="3" type="ORF">NSCI0253_LOCUS5975</name>
</gene>
<feature type="domain" description="WDHD1/CFT4 second beta-propeller" evidence="2">
    <location>
        <begin position="282"/>
        <end position="585"/>
    </location>
</feature>
<dbReference type="AlphaFoldDB" id="A0A7S0ZT98"/>
<dbReference type="Gene3D" id="2.130.10.10">
    <property type="entry name" value="YVTN repeat-like/Quinoprotein amine dehydrogenase"/>
    <property type="match status" value="1"/>
</dbReference>
<dbReference type="PANTHER" id="PTHR19932:SF10">
    <property type="entry name" value="WD REPEAT AND HMG-BOX DNA-BINDING PROTEIN 1"/>
    <property type="match status" value="1"/>
</dbReference>
<proteinExistence type="predicted"/>
<dbReference type="SMART" id="SM00320">
    <property type="entry name" value="WD40"/>
    <property type="match status" value="3"/>
</dbReference>